<proteinExistence type="predicted"/>
<feature type="non-terminal residue" evidence="2">
    <location>
        <position position="1"/>
    </location>
</feature>
<comment type="caution">
    <text evidence="2">The sequence shown here is derived from an EMBL/GenBank/DDBJ whole genome shotgun (WGS) entry which is preliminary data.</text>
</comment>
<dbReference type="EMBL" id="JAHRIO010033931">
    <property type="protein sequence ID" value="MEQ2169745.1"/>
    <property type="molecule type" value="Genomic_DNA"/>
</dbReference>
<accession>A0ABV0NEC7</accession>
<evidence type="ECO:0000313" key="2">
    <source>
        <dbReference type="EMBL" id="MEQ2169745.1"/>
    </source>
</evidence>
<reference evidence="2 3" key="1">
    <citation type="submission" date="2021-06" db="EMBL/GenBank/DDBJ databases">
        <authorList>
            <person name="Palmer J.M."/>
        </authorList>
    </citation>
    <scope>NUCLEOTIDE SEQUENCE [LARGE SCALE GENOMIC DNA]</scope>
    <source>
        <strain evidence="2 3">GA_2019</strain>
        <tissue evidence="2">Muscle</tissue>
    </source>
</reference>
<sequence>SRLSLGLRLHSELNLIQEAASSPSTAPISEVSHPSPILFNRRSGATAAGTESGSSAQQASSIKQTNLFLTRPAAAHAARGGTANLSHVTPNTSLGFVQATPSRVLPSPTVNTREALDWCWITQFCCSLTRHLFHWFLIVTVISSLPKPSACAQFSIFQDDEDKENGSTAALPEKSKPGKALAEINAMKADKPNTPSELIPDESTMWGTRYNSLNSLAACPNSTTDFAMLAQFVSTPFTHKTPFSGIFFQAEGTRAGLPPPQPPSVALRSPIMEQSPSDDKASESAVSQLLPSSARQGTIMSDGFTSTSISMVQPPPPAVLSFRDQTLCPTESSRSAGSGWEVYTDPEQPLRLACQSSVRLRSVPFKILEDPEKPASPEPVQNPICDVPMSPECAPKASWLNIRSPEATAEQDLDAFLSPCRPSKVDTTSTTTVDVPMSPEPMQFCVDTPMSSQRISDEPMMSPDRKLRTSSEIQLVSDPWDTELISDLLSKLSMPLTSHPCCITWPCDLPSIGPKMTLSMGKTLSGSS</sequence>
<evidence type="ECO:0000256" key="1">
    <source>
        <dbReference type="SAM" id="MobiDB-lite"/>
    </source>
</evidence>
<keyword evidence="3" id="KW-1185">Reference proteome</keyword>
<feature type="region of interest" description="Disordered" evidence="1">
    <location>
        <begin position="254"/>
        <end position="287"/>
    </location>
</feature>
<evidence type="ECO:0000313" key="3">
    <source>
        <dbReference type="Proteomes" id="UP001476798"/>
    </source>
</evidence>
<dbReference type="Gene3D" id="6.10.130.20">
    <property type="match status" value="1"/>
</dbReference>
<organism evidence="2 3">
    <name type="scientific">Goodea atripinnis</name>
    <dbReference type="NCBI Taxonomy" id="208336"/>
    <lineage>
        <taxon>Eukaryota</taxon>
        <taxon>Metazoa</taxon>
        <taxon>Chordata</taxon>
        <taxon>Craniata</taxon>
        <taxon>Vertebrata</taxon>
        <taxon>Euteleostomi</taxon>
        <taxon>Actinopterygii</taxon>
        <taxon>Neopterygii</taxon>
        <taxon>Teleostei</taxon>
        <taxon>Neoteleostei</taxon>
        <taxon>Acanthomorphata</taxon>
        <taxon>Ovalentaria</taxon>
        <taxon>Atherinomorphae</taxon>
        <taxon>Cyprinodontiformes</taxon>
        <taxon>Goodeidae</taxon>
        <taxon>Goodea</taxon>
    </lineage>
</organism>
<protein>
    <submittedName>
        <fullName evidence="2">Uncharacterized protein</fullName>
    </submittedName>
</protein>
<dbReference type="Proteomes" id="UP001476798">
    <property type="component" value="Unassembled WGS sequence"/>
</dbReference>
<gene>
    <name evidence="2" type="ORF">GOODEAATRI_028445</name>
</gene>
<name>A0ABV0NEC7_9TELE</name>